<sequence>MDITDNYETQKHHENLWDTYSNLFLNKISGE</sequence>
<dbReference type="EMBL" id="BK015052">
    <property type="protein sequence ID" value="DAD89084.1"/>
    <property type="molecule type" value="Genomic_DNA"/>
</dbReference>
<name>A0A8S5N3S4_9CAUD</name>
<evidence type="ECO:0000313" key="1">
    <source>
        <dbReference type="EMBL" id="DAD89084.1"/>
    </source>
</evidence>
<protein>
    <submittedName>
        <fullName evidence="1">Uncharacterized protein</fullName>
    </submittedName>
</protein>
<organism evidence="1">
    <name type="scientific">Siphoviridae sp. ctv0N24</name>
    <dbReference type="NCBI Taxonomy" id="2826509"/>
    <lineage>
        <taxon>Viruses</taxon>
        <taxon>Duplodnaviria</taxon>
        <taxon>Heunggongvirae</taxon>
        <taxon>Uroviricota</taxon>
        <taxon>Caudoviricetes</taxon>
    </lineage>
</organism>
<proteinExistence type="predicted"/>
<reference evidence="1" key="1">
    <citation type="journal article" date="2021" name="Proc. Natl. Acad. Sci. U.S.A.">
        <title>A Catalog of Tens of Thousands of Viruses from Human Metagenomes Reveals Hidden Associations with Chronic Diseases.</title>
        <authorList>
            <person name="Tisza M.J."/>
            <person name="Buck C.B."/>
        </authorList>
    </citation>
    <scope>NUCLEOTIDE SEQUENCE</scope>
    <source>
        <strain evidence="1">Ctv0N24</strain>
    </source>
</reference>
<accession>A0A8S5N3S4</accession>